<protein>
    <recommendedName>
        <fullName evidence="4">Secreted protein</fullName>
    </recommendedName>
</protein>
<name>A0A5C9T3H5_VIBCL</name>
<proteinExistence type="predicted"/>
<feature type="signal peptide" evidence="1">
    <location>
        <begin position="1"/>
        <end position="22"/>
    </location>
</feature>
<dbReference type="AlphaFoldDB" id="A0A5C9T3H5"/>
<reference evidence="2 3" key="1">
    <citation type="submission" date="2019-06" db="EMBL/GenBank/DDBJ databases">
        <title>Vibrio cholerae phylogeny based on whole-genome sequencing reveals genetic diversity and population strucutre.</title>
        <authorList>
            <person name="Zhiqiu Y."/>
            <person name="Bin L."/>
            <person name="Lingyan J."/>
        </authorList>
    </citation>
    <scope>NUCLEOTIDE SEQUENCE [LARGE SCALE GENOMIC DNA]</scope>
    <source>
        <strain evidence="2 3">N2768</strain>
    </source>
</reference>
<dbReference type="RefSeq" id="WP_069648383.1">
    <property type="nucleotide sequence ID" value="NZ_JBFNBV010000003.1"/>
</dbReference>
<sequence length="113" mass="12606">MLKIIRLFCLVMPFFISFAIYAASSGERKITSLGCHNIDNICFVQIDGAPVGPPACKSNSVRWDIEKDPNGKSSFSLLNAAYFSGKSVVLQISEQCFKYQNNFPTFVWLTVVN</sequence>
<evidence type="ECO:0000256" key="1">
    <source>
        <dbReference type="SAM" id="SignalP"/>
    </source>
</evidence>
<organism evidence="2 3">
    <name type="scientific">Vibrio cholerae</name>
    <dbReference type="NCBI Taxonomy" id="666"/>
    <lineage>
        <taxon>Bacteria</taxon>
        <taxon>Pseudomonadati</taxon>
        <taxon>Pseudomonadota</taxon>
        <taxon>Gammaproteobacteria</taxon>
        <taxon>Vibrionales</taxon>
        <taxon>Vibrionaceae</taxon>
        <taxon>Vibrio</taxon>
    </lineage>
</organism>
<dbReference type="EMBL" id="VSGZ01000007">
    <property type="protein sequence ID" value="TXY94124.1"/>
    <property type="molecule type" value="Genomic_DNA"/>
</dbReference>
<keyword evidence="1" id="KW-0732">Signal</keyword>
<dbReference type="Proteomes" id="UP000323583">
    <property type="component" value="Unassembled WGS sequence"/>
</dbReference>
<accession>A0A5C9T3H5</accession>
<gene>
    <name evidence="2" type="ORF">FXE67_02040</name>
</gene>
<feature type="chain" id="PRO_5032844115" description="Secreted protein" evidence="1">
    <location>
        <begin position="23"/>
        <end position="113"/>
    </location>
</feature>
<evidence type="ECO:0000313" key="3">
    <source>
        <dbReference type="Proteomes" id="UP000323583"/>
    </source>
</evidence>
<evidence type="ECO:0000313" key="2">
    <source>
        <dbReference type="EMBL" id="TXY94124.1"/>
    </source>
</evidence>
<comment type="caution">
    <text evidence="2">The sequence shown here is derived from an EMBL/GenBank/DDBJ whole genome shotgun (WGS) entry which is preliminary data.</text>
</comment>
<evidence type="ECO:0008006" key="4">
    <source>
        <dbReference type="Google" id="ProtNLM"/>
    </source>
</evidence>